<evidence type="ECO:0000256" key="5">
    <source>
        <dbReference type="ARBA" id="ARBA00022723"/>
    </source>
</evidence>
<feature type="chain" id="PRO_5039090035" description="nitrite reductase (cytochrome; ammonia-forming)" evidence="12">
    <location>
        <begin position="27"/>
        <end position="489"/>
    </location>
</feature>
<dbReference type="PANTHER" id="PTHR30633">
    <property type="entry name" value="CYTOCHROME C-552 RESPIRATORY NITRITE REDUCTASE"/>
    <property type="match status" value="1"/>
</dbReference>
<name>K6D7Z4_SCHAZ</name>
<evidence type="ECO:0000256" key="9">
    <source>
        <dbReference type="ARBA" id="ARBA00023004"/>
    </source>
</evidence>
<evidence type="ECO:0000256" key="7">
    <source>
        <dbReference type="ARBA" id="ARBA00022837"/>
    </source>
</evidence>
<keyword evidence="7" id="KW-0106">Calcium</keyword>
<dbReference type="PANTHER" id="PTHR30633:SF0">
    <property type="entry name" value="CYTOCHROME C-552"/>
    <property type="match status" value="1"/>
</dbReference>
<comment type="similarity">
    <text evidence="2">Belongs to the cytochrome c-552 family.</text>
</comment>
<evidence type="ECO:0000256" key="4">
    <source>
        <dbReference type="ARBA" id="ARBA00022617"/>
    </source>
</evidence>
<organism evidence="13 14">
    <name type="scientific">Schinkia azotoformans LMG 9581</name>
    <dbReference type="NCBI Taxonomy" id="1131731"/>
    <lineage>
        <taxon>Bacteria</taxon>
        <taxon>Bacillati</taxon>
        <taxon>Bacillota</taxon>
        <taxon>Bacilli</taxon>
        <taxon>Bacillales</taxon>
        <taxon>Bacillaceae</taxon>
        <taxon>Calidifontibacillus/Schinkia group</taxon>
        <taxon>Schinkia</taxon>
    </lineage>
</organism>
<dbReference type="InterPro" id="IPR003321">
    <property type="entry name" value="Cyt_c552"/>
</dbReference>
<evidence type="ECO:0000256" key="8">
    <source>
        <dbReference type="ARBA" id="ARBA00023002"/>
    </source>
</evidence>
<dbReference type="GO" id="GO:0042279">
    <property type="term" value="F:nitrite reductase (cytochrome, ammonia-forming) activity"/>
    <property type="evidence" value="ECO:0007669"/>
    <property type="project" value="UniProtKB-EC"/>
</dbReference>
<keyword evidence="9" id="KW-0408">Iron</keyword>
<feature type="signal peptide" evidence="12">
    <location>
        <begin position="1"/>
        <end position="26"/>
    </location>
</feature>
<dbReference type="Gene3D" id="1.20.140.10">
    <property type="entry name" value="Butyryl-CoA Dehydrogenase, subunit A, domain 3"/>
    <property type="match status" value="1"/>
</dbReference>
<dbReference type="InterPro" id="IPR036280">
    <property type="entry name" value="Multihaem_cyt_sf"/>
</dbReference>
<evidence type="ECO:0000313" key="14">
    <source>
        <dbReference type="Proteomes" id="UP000006315"/>
    </source>
</evidence>
<dbReference type="GO" id="GO:0019645">
    <property type="term" value="P:anaerobic electron transport chain"/>
    <property type="evidence" value="ECO:0007669"/>
    <property type="project" value="TreeGrafter"/>
</dbReference>
<protein>
    <recommendedName>
        <fullName evidence="3">nitrite reductase (cytochrome; ammonia-forming)</fullName>
        <ecNumber evidence="3">1.7.2.2</ecNumber>
    </recommendedName>
</protein>
<dbReference type="GO" id="GO:0030288">
    <property type="term" value="C:outer membrane-bounded periplasmic space"/>
    <property type="evidence" value="ECO:0007669"/>
    <property type="project" value="TreeGrafter"/>
</dbReference>
<dbReference type="PATRIC" id="fig|1131731.3.peg.667"/>
<comment type="catalytic activity">
    <reaction evidence="10">
        <text>6 Fe(III)-[cytochrome c] + NH4(+) + 2 H2O = 6 Fe(II)-[cytochrome c] + nitrite + 8 H(+)</text>
        <dbReference type="Rhea" id="RHEA:13089"/>
        <dbReference type="Rhea" id="RHEA-COMP:10350"/>
        <dbReference type="Rhea" id="RHEA-COMP:14399"/>
        <dbReference type="ChEBI" id="CHEBI:15377"/>
        <dbReference type="ChEBI" id="CHEBI:15378"/>
        <dbReference type="ChEBI" id="CHEBI:16301"/>
        <dbReference type="ChEBI" id="CHEBI:28938"/>
        <dbReference type="ChEBI" id="CHEBI:29033"/>
        <dbReference type="ChEBI" id="CHEBI:29034"/>
        <dbReference type="EC" id="1.7.2.2"/>
    </reaction>
</comment>
<keyword evidence="8 13" id="KW-0560">Oxidoreductase</keyword>
<dbReference type="STRING" id="1131731.BAZO_03255"/>
<keyword evidence="11" id="KW-0175">Coiled coil</keyword>
<evidence type="ECO:0000256" key="11">
    <source>
        <dbReference type="SAM" id="Coils"/>
    </source>
</evidence>
<evidence type="ECO:0000313" key="13">
    <source>
        <dbReference type="EMBL" id="EKN68642.1"/>
    </source>
</evidence>
<evidence type="ECO:0000256" key="10">
    <source>
        <dbReference type="ARBA" id="ARBA00049131"/>
    </source>
</evidence>
<gene>
    <name evidence="13" type="primary">nrfA</name>
    <name evidence="13" type="ORF">BAZO_03255</name>
</gene>
<feature type="coiled-coil region" evidence="11">
    <location>
        <begin position="438"/>
        <end position="465"/>
    </location>
</feature>
<evidence type="ECO:0000256" key="12">
    <source>
        <dbReference type="SAM" id="SignalP"/>
    </source>
</evidence>
<keyword evidence="5" id="KW-0479">Metal-binding</keyword>
<comment type="subcellular location">
    <subcellularLocation>
        <location evidence="1">Cell envelope</location>
    </subcellularLocation>
</comment>
<dbReference type="AlphaFoldDB" id="K6D7Z4"/>
<proteinExistence type="inferred from homology"/>
<dbReference type="PIRSF" id="PIRSF000243">
    <property type="entry name" value="Cyt_c552"/>
    <property type="match status" value="1"/>
</dbReference>
<dbReference type="Pfam" id="PF02335">
    <property type="entry name" value="Cytochrom_C552"/>
    <property type="match status" value="1"/>
</dbReference>
<evidence type="ECO:0000256" key="1">
    <source>
        <dbReference type="ARBA" id="ARBA00004196"/>
    </source>
</evidence>
<sequence>MEYNMNSLKRALLLAVVAIFALAIMAACGAKDTKNGSASEPIDTGLPADTISNEAFKDLFPLQYESFNATKDMSDTKYGGSVPTSKFDQSKEPLLPILFNGYGFALEYNEDRGHVYANEDIEKIARINDKSFGSCLTCKSTAVPQLLKEENMGDKYWGANFRAEVLPAAKEMGHSPIGCSDCHDPQTMELRVTRPSFAKAMESQGIDISNPTKNQMRTYVCAQCHVEYYFEPEKKEVVFPWANGFKPEEMYEYYETVAKDQGFKSDWQHNISGAPMLKAQHPEFETVSTGTHGKNGVSCADCHMPYERSDGKKKVSSHNWTSPLKNIEASCRTCHADKTAEELKNNVESIQDTHKDALDKAEEISVSSHYYVNKMITAKAPAAKIAEAQELVRKAQWFWDIIAAENSTGFHNPQGAMDSLKMSSEYSSEAIILATEELVKLGVNVDELKAEIEKATKAVLAETDNFKKKDHATNTFFPAQQPPAAPAKK</sequence>
<dbReference type="EC" id="1.7.2.2" evidence="3"/>
<evidence type="ECO:0000256" key="3">
    <source>
        <dbReference type="ARBA" id="ARBA00011887"/>
    </source>
</evidence>
<dbReference type="GO" id="GO:0046872">
    <property type="term" value="F:metal ion binding"/>
    <property type="evidence" value="ECO:0007669"/>
    <property type="project" value="UniProtKB-KW"/>
</dbReference>
<keyword evidence="14" id="KW-1185">Reference proteome</keyword>
<keyword evidence="4" id="KW-0349">Heme</keyword>
<dbReference type="Gene3D" id="1.10.1130.10">
    <property type="entry name" value="Flavocytochrome C3, Chain A"/>
    <property type="match status" value="1"/>
</dbReference>
<dbReference type="CDD" id="cd00548">
    <property type="entry name" value="NrfA-like"/>
    <property type="match status" value="1"/>
</dbReference>
<accession>K6D7Z4</accession>
<dbReference type="SUPFAM" id="SSF48695">
    <property type="entry name" value="Multiheme cytochromes"/>
    <property type="match status" value="1"/>
</dbReference>
<keyword evidence="6 12" id="KW-0732">Signal</keyword>
<evidence type="ECO:0000256" key="2">
    <source>
        <dbReference type="ARBA" id="ARBA00009288"/>
    </source>
</evidence>
<evidence type="ECO:0000256" key="6">
    <source>
        <dbReference type="ARBA" id="ARBA00022729"/>
    </source>
</evidence>
<comment type="caution">
    <text evidence="13">The sequence shown here is derived from an EMBL/GenBank/DDBJ whole genome shotgun (WGS) entry which is preliminary data.</text>
</comment>
<dbReference type="GO" id="GO:0020037">
    <property type="term" value="F:heme binding"/>
    <property type="evidence" value="ECO:0007669"/>
    <property type="project" value="TreeGrafter"/>
</dbReference>
<dbReference type="Proteomes" id="UP000006315">
    <property type="component" value="Unassembled WGS sequence"/>
</dbReference>
<reference evidence="13 14" key="1">
    <citation type="journal article" date="2012" name="Front. Microbiol.">
        <title>Redundancy and modularity in membrane-associated dissimilatory nitrate reduction in Bacillus.</title>
        <authorList>
            <person name="Heylen K."/>
            <person name="Keltjens J."/>
        </authorList>
    </citation>
    <scope>NUCLEOTIDE SEQUENCE [LARGE SCALE GENOMIC DNA]</scope>
    <source>
        <strain evidence="13 14">LMG 9581</strain>
    </source>
</reference>
<dbReference type="EMBL" id="AJLR01000037">
    <property type="protein sequence ID" value="EKN68642.1"/>
    <property type="molecule type" value="Genomic_DNA"/>
</dbReference>